<dbReference type="AlphaFoldDB" id="A0A381R8P7"/>
<dbReference type="EMBL" id="UINC01001753">
    <property type="protein sequence ID" value="SUZ88071.1"/>
    <property type="molecule type" value="Genomic_DNA"/>
</dbReference>
<proteinExistence type="predicted"/>
<gene>
    <name evidence="1" type="ORF">METZ01_LOCUS40925</name>
</gene>
<organism evidence="1">
    <name type="scientific">marine metagenome</name>
    <dbReference type="NCBI Taxonomy" id="408172"/>
    <lineage>
        <taxon>unclassified sequences</taxon>
        <taxon>metagenomes</taxon>
        <taxon>ecological metagenomes</taxon>
    </lineage>
</organism>
<feature type="non-terminal residue" evidence="1">
    <location>
        <position position="50"/>
    </location>
</feature>
<protein>
    <submittedName>
        <fullName evidence="1">Uncharacterized protein</fullName>
    </submittedName>
</protein>
<reference evidence="1" key="1">
    <citation type="submission" date="2018-05" db="EMBL/GenBank/DDBJ databases">
        <authorList>
            <person name="Lanie J.A."/>
            <person name="Ng W.-L."/>
            <person name="Kazmierczak K.M."/>
            <person name="Andrzejewski T.M."/>
            <person name="Davidsen T.M."/>
            <person name="Wayne K.J."/>
            <person name="Tettelin H."/>
            <person name="Glass J.I."/>
            <person name="Rusch D."/>
            <person name="Podicherti R."/>
            <person name="Tsui H.-C.T."/>
            <person name="Winkler M.E."/>
        </authorList>
    </citation>
    <scope>NUCLEOTIDE SEQUENCE</scope>
</reference>
<sequence>MEVLQTSALPLGDGASLNITALEKNAKNRSDSGAGNGIRTRDFDLGKVAL</sequence>
<name>A0A381R8P7_9ZZZZ</name>
<accession>A0A381R8P7</accession>
<evidence type="ECO:0000313" key="1">
    <source>
        <dbReference type="EMBL" id="SUZ88071.1"/>
    </source>
</evidence>